<evidence type="ECO:0000256" key="1">
    <source>
        <dbReference type="SAM" id="MobiDB-lite"/>
    </source>
</evidence>
<feature type="region of interest" description="Disordered" evidence="1">
    <location>
        <begin position="46"/>
        <end position="83"/>
    </location>
</feature>
<evidence type="ECO:0000313" key="3">
    <source>
        <dbReference type="Proteomes" id="UP001497644"/>
    </source>
</evidence>
<accession>A0AAV2NLX7</accession>
<dbReference type="EMBL" id="OZ034826">
    <property type="protein sequence ID" value="CAL1681316.1"/>
    <property type="molecule type" value="Genomic_DNA"/>
</dbReference>
<reference evidence="2" key="1">
    <citation type="submission" date="2024-04" db="EMBL/GenBank/DDBJ databases">
        <authorList>
            <consortium name="Molecular Ecology Group"/>
        </authorList>
    </citation>
    <scope>NUCLEOTIDE SEQUENCE</scope>
</reference>
<dbReference type="Proteomes" id="UP001497644">
    <property type="component" value="Chromosome 3"/>
</dbReference>
<dbReference type="AlphaFoldDB" id="A0AAV2NLX7"/>
<keyword evidence="3" id="KW-1185">Reference proteome</keyword>
<feature type="compositionally biased region" description="Polar residues" evidence="1">
    <location>
        <begin position="71"/>
        <end position="83"/>
    </location>
</feature>
<evidence type="ECO:0000313" key="2">
    <source>
        <dbReference type="EMBL" id="CAL1681316.1"/>
    </source>
</evidence>
<name>A0AAV2NLX7_9HYME</name>
<sequence length="83" mass="9518">MTDNFLARQVKRFDGTGYQSWKFQITAVLMANDIFDVVDGTRVKSANQQGDNGAFSRKPGFATTQRRWRLSPQQWRTLSSKVC</sequence>
<protein>
    <submittedName>
        <fullName evidence="2">Uncharacterized protein</fullName>
    </submittedName>
</protein>
<proteinExistence type="predicted"/>
<gene>
    <name evidence="2" type="ORF">LPLAT_LOCUS7365</name>
</gene>
<organism evidence="2 3">
    <name type="scientific">Lasius platythorax</name>
    <dbReference type="NCBI Taxonomy" id="488582"/>
    <lineage>
        <taxon>Eukaryota</taxon>
        <taxon>Metazoa</taxon>
        <taxon>Ecdysozoa</taxon>
        <taxon>Arthropoda</taxon>
        <taxon>Hexapoda</taxon>
        <taxon>Insecta</taxon>
        <taxon>Pterygota</taxon>
        <taxon>Neoptera</taxon>
        <taxon>Endopterygota</taxon>
        <taxon>Hymenoptera</taxon>
        <taxon>Apocrita</taxon>
        <taxon>Aculeata</taxon>
        <taxon>Formicoidea</taxon>
        <taxon>Formicidae</taxon>
        <taxon>Formicinae</taxon>
        <taxon>Lasius</taxon>
        <taxon>Lasius</taxon>
    </lineage>
</organism>